<dbReference type="InterPro" id="IPR003033">
    <property type="entry name" value="SCP2_sterol-bd_dom"/>
</dbReference>
<dbReference type="PANTHER" id="PTHR42808">
    <property type="entry name" value="HYDROXYSTEROID DEHYDROGENASE-LIKE PROTEIN 2"/>
    <property type="match status" value="1"/>
</dbReference>
<dbReference type="SUPFAM" id="SSF55718">
    <property type="entry name" value="SCP-like"/>
    <property type="match status" value="1"/>
</dbReference>
<keyword evidence="3" id="KW-0560">Oxidoreductase</keyword>
<keyword evidence="6" id="KW-1185">Reference proteome</keyword>
<dbReference type="AlphaFoldDB" id="A0A974S257"/>
<name>A0A974S257_PERPY</name>
<gene>
    <name evidence="5" type="ORF">I6J18_10585</name>
</gene>
<dbReference type="EMBL" id="CP068053">
    <property type="protein sequence ID" value="QQT02246.1"/>
    <property type="molecule type" value="Genomic_DNA"/>
</dbReference>
<evidence type="ECO:0000256" key="2">
    <source>
        <dbReference type="ARBA" id="ARBA00022857"/>
    </source>
</evidence>
<dbReference type="Proteomes" id="UP000595254">
    <property type="component" value="Chromosome"/>
</dbReference>
<reference evidence="5 6" key="1">
    <citation type="submission" date="2021-01" db="EMBL/GenBank/DDBJ databases">
        <title>FDA dAtabase for Regulatory Grade micrObial Sequences (FDA-ARGOS): Supporting development and validation of Infectious Disease Dx tests.</title>
        <authorList>
            <person name="Nelson B."/>
            <person name="Plummer A."/>
            <person name="Tallon L."/>
            <person name="Sadzewicz L."/>
            <person name="Zhao X."/>
            <person name="Boylan J."/>
            <person name="Ott S."/>
            <person name="Bowen H."/>
            <person name="Vavikolanu K."/>
            <person name="Mehta A."/>
            <person name="Aluvathingal J."/>
            <person name="Nadendla S."/>
            <person name="Myers T."/>
            <person name="Yan Y."/>
            <person name="Sichtig H."/>
        </authorList>
    </citation>
    <scope>NUCLEOTIDE SEQUENCE [LARGE SCALE GENOMIC DNA]</scope>
    <source>
        <strain evidence="5 6">FDAARGOS_1161</strain>
    </source>
</reference>
<proteinExistence type="inferred from homology"/>
<evidence type="ECO:0000259" key="4">
    <source>
        <dbReference type="Pfam" id="PF02036"/>
    </source>
</evidence>
<dbReference type="PANTHER" id="PTHR42808:SF3">
    <property type="entry name" value="HYDROXYSTEROID DEHYDROGENASE-LIKE PROTEIN 2"/>
    <property type="match status" value="1"/>
</dbReference>
<evidence type="ECO:0000313" key="6">
    <source>
        <dbReference type="Proteomes" id="UP000595254"/>
    </source>
</evidence>
<sequence>MSVVAELHELAKKMNDNPVHIQDQKNRVFQVELDESGTIQMILQDGQVVVVENPSKEPDVTLKLSDSNFSKLLKDELNTTLAFMTGKLKLDGQMGLAMKLQEILKQYQ</sequence>
<dbReference type="InterPro" id="IPR036527">
    <property type="entry name" value="SCP2_sterol-bd_dom_sf"/>
</dbReference>
<accession>A0A974S257</accession>
<evidence type="ECO:0000256" key="1">
    <source>
        <dbReference type="ARBA" id="ARBA00006484"/>
    </source>
</evidence>
<feature type="domain" description="SCP2" evidence="4">
    <location>
        <begin position="16"/>
        <end position="105"/>
    </location>
</feature>
<dbReference type="InterPro" id="IPR051935">
    <property type="entry name" value="HSDL2"/>
</dbReference>
<dbReference type="Gene3D" id="3.30.1050.10">
    <property type="entry name" value="SCP2 sterol-binding domain"/>
    <property type="match status" value="1"/>
</dbReference>
<protein>
    <submittedName>
        <fullName evidence="5">SCP2 sterol-binding domain-containing protein</fullName>
    </submittedName>
</protein>
<dbReference type="KEGG" id="ppsr:I6J18_10585"/>
<keyword evidence="2" id="KW-0521">NADP</keyword>
<organism evidence="5 6">
    <name type="scientific">Peribacillus psychrosaccharolyticus</name>
    <name type="common">Bacillus psychrosaccharolyticus</name>
    <dbReference type="NCBI Taxonomy" id="1407"/>
    <lineage>
        <taxon>Bacteria</taxon>
        <taxon>Bacillati</taxon>
        <taxon>Bacillota</taxon>
        <taxon>Bacilli</taxon>
        <taxon>Bacillales</taxon>
        <taxon>Bacillaceae</taxon>
        <taxon>Peribacillus</taxon>
    </lineage>
</organism>
<comment type="similarity">
    <text evidence="1">Belongs to the short-chain dehydrogenases/reductases (SDR) family.</text>
</comment>
<dbReference type="GO" id="GO:0016491">
    <property type="term" value="F:oxidoreductase activity"/>
    <property type="evidence" value="ECO:0007669"/>
    <property type="project" value="UniProtKB-KW"/>
</dbReference>
<dbReference type="RefSeq" id="WP_040372627.1">
    <property type="nucleotide sequence ID" value="NZ_CP068053.1"/>
</dbReference>
<evidence type="ECO:0000256" key="3">
    <source>
        <dbReference type="ARBA" id="ARBA00023002"/>
    </source>
</evidence>
<evidence type="ECO:0000313" key="5">
    <source>
        <dbReference type="EMBL" id="QQT02246.1"/>
    </source>
</evidence>
<dbReference type="Pfam" id="PF02036">
    <property type="entry name" value="SCP2"/>
    <property type="match status" value="1"/>
</dbReference>